<dbReference type="EMBL" id="JAVRRD010000058">
    <property type="protein sequence ID" value="KAK5043544.1"/>
    <property type="molecule type" value="Genomic_DNA"/>
</dbReference>
<evidence type="ECO:0000256" key="2">
    <source>
        <dbReference type="ARBA" id="ARBA00022692"/>
    </source>
</evidence>
<dbReference type="InterPro" id="IPR008253">
    <property type="entry name" value="Marvel"/>
</dbReference>
<keyword evidence="2 5" id="KW-0812">Transmembrane</keyword>
<evidence type="ECO:0000313" key="8">
    <source>
        <dbReference type="Proteomes" id="UP001358417"/>
    </source>
</evidence>
<gene>
    <name evidence="7" type="ORF">LTR84_011446</name>
</gene>
<comment type="caution">
    <text evidence="7">The sequence shown here is derived from an EMBL/GenBank/DDBJ whole genome shotgun (WGS) entry which is preliminary data.</text>
</comment>
<evidence type="ECO:0000256" key="3">
    <source>
        <dbReference type="ARBA" id="ARBA00022989"/>
    </source>
</evidence>
<accession>A0AAV9MS94</accession>
<comment type="subcellular location">
    <subcellularLocation>
        <location evidence="1">Membrane</location>
        <topology evidence="1">Multi-pass membrane protein</topology>
    </subcellularLocation>
</comment>
<feature type="transmembrane region" description="Helical" evidence="5">
    <location>
        <begin position="129"/>
        <end position="146"/>
    </location>
</feature>
<protein>
    <recommendedName>
        <fullName evidence="6">MARVEL domain-containing protein</fullName>
    </recommendedName>
</protein>
<sequence>MAPRHTTNDYGTAANHSARWHRPTIFANHVLHWISSIIVLAISAYFIHKFSHNTHLIYWVTLAAIDVLLYLPALGLPALSAYKGYLAPLAWIFSYLWLTAFIFAAQDYNYAGGYRSPTGVGKHNLKKTLEAFAFLAFFTTLVGQFLEGRLWDLQRFKRGVSREKHVGGGSTAAAASGQHAAAVSV</sequence>
<evidence type="ECO:0000256" key="5">
    <source>
        <dbReference type="SAM" id="Phobius"/>
    </source>
</evidence>
<feature type="domain" description="MARVEL" evidence="6">
    <location>
        <begin position="30"/>
        <end position="142"/>
    </location>
</feature>
<dbReference type="RefSeq" id="XP_064699930.1">
    <property type="nucleotide sequence ID" value="XM_064854977.1"/>
</dbReference>
<evidence type="ECO:0000313" key="7">
    <source>
        <dbReference type="EMBL" id="KAK5043544.1"/>
    </source>
</evidence>
<evidence type="ECO:0000259" key="6">
    <source>
        <dbReference type="Pfam" id="PF01284"/>
    </source>
</evidence>
<dbReference type="GeneID" id="89979598"/>
<keyword evidence="3 5" id="KW-1133">Transmembrane helix</keyword>
<keyword evidence="8" id="KW-1185">Reference proteome</keyword>
<reference evidence="7 8" key="1">
    <citation type="submission" date="2023-08" db="EMBL/GenBank/DDBJ databases">
        <title>Black Yeasts Isolated from many extreme environments.</title>
        <authorList>
            <person name="Coleine C."/>
            <person name="Stajich J.E."/>
            <person name="Selbmann L."/>
        </authorList>
    </citation>
    <scope>NUCLEOTIDE SEQUENCE [LARGE SCALE GENOMIC DNA]</scope>
    <source>
        <strain evidence="7 8">CCFEE 5792</strain>
    </source>
</reference>
<dbReference type="PANTHER" id="PTHR39608:SF2">
    <property type="entry name" value="MARVEL DOMAIN-CONTAINING PROTEIN"/>
    <property type="match status" value="1"/>
</dbReference>
<evidence type="ECO:0000256" key="1">
    <source>
        <dbReference type="ARBA" id="ARBA00004141"/>
    </source>
</evidence>
<feature type="transmembrane region" description="Helical" evidence="5">
    <location>
        <begin position="85"/>
        <end position="108"/>
    </location>
</feature>
<feature type="transmembrane region" description="Helical" evidence="5">
    <location>
        <begin position="30"/>
        <end position="47"/>
    </location>
</feature>
<evidence type="ECO:0000256" key="4">
    <source>
        <dbReference type="ARBA" id="ARBA00023136"/>
    </source>
</evidence>
<name>A0AAV9MS94_9EURO</name>
<dbReference type="Proteomes" id="UP001358417">
    <property type="component" value="Unassembled WGS sequence"/>
</dbReference>
<feature type="transmembrane region" description="Helical" evidence="5">
    <location>
        <begin position="56"/>
        <end position="79"/>
    </location>
</feature>
<dbReference type="AlphaFoldDB" id="A0AAV9MS94"/>
<proteinExistence type="predicted"/>
<dbReference type="PANTHER" id="PTHR39608">
    <property type="entry name" value="INTEGRAL MEMBRANE PROTEIN (AFU_ORTHOLOGUE AFUA_5G08640)"/>
    <property type="match status" value="1"/>
</dbReference>
<organism evidence="7 8">
    <name type="scientific">Exophiala bonariae</name>
    <dbReference type="NCBI Taxonomy" id="1690606"/>
    <lineage>
        <taxon>Eukaryota</taxon>
        <taxon>Fungi</taxon>
        <taxon>Dikarya</taxon>
        <taxon>Ascomycota</taxon>
        <taxon>Pezizomycotina</taxon>
        <taxon>Eurotiomycetes</taxon>
        <taxon>Chaetothyriomycetidae</taxon>
        <taxon>Chaetothyriales</taxon>
        <taxon>Herpotrichiellaceae</taxon>
        <taxon>Exophiala</taxon>
    </lineage>
</organism>
<keyword evidence="4 5" id="KW-0472">Membrane</keyword>
<dbReference type="Pfam" id="PF01284">
    <property type="entry name" value="MARVEL"/>
    <property type="match status" value="1"/>
</dbReference>
<dbReference type="GO" id="GO:0016020">
    <property type="term" value="C:membrane"/>
    <property type="evidence" value="ECO:0007669"/>
    <property type="project" value="UniProtKB-SubCell"/>
</dbReference>